<feature type="region of interest" description="Disordered" evidence="1">
    <location>
        <begin position="134"/>
        <end position="208"/>
    </location>
</feature>
<evidence type="ECO:0000256" key="1">
    <source>
        <dbReference type="SAM" id="MobiDB-lite"/>
    </source>
</evidence>
<gene>
    <name evidence="2" type="ORF">VTJ49DRAFT_7563</name>
</gene>
<reference evidence="2 3" key="1">
    <citation type="journal article" date="2024" name="Commun. Biol.">
        <title>Comparative genomic analysis of thermophilic fungi reveals convergent evolutionary adaptations and gene losses.</title>
        <authorList>
            <person name="Steindorff A.S."/>
            <person name="Aguilar-Pontes M.V."/>
            <person name="Robinson A.J."/>
            <person name="Andreopoulos B."/>
            <person name="LaButti K."/>
            <person name="Kuo A."/>
            <person name="Mondo S."/>
            <person name="Riley R."/>
            <person name="Otillar R."/>
            <person name="Haridas S."/>
            <person name="Lipzen A."/>
            <person name="Grimwood J."/>
            <person name="Schmutz J."/>
            <person name="Clum A."/>
            <person name="Reid I.D."/>
            <person name="Moisan M.C."/>
            <person name="Butler G."/>
            <person name="Nguyen T.T.M."/>
            <person name="Dewar K."/>
            <person name="Conant G."/>
            <person name="Drula E."/>
            <person name="Henrissat B."/>
            <person name="Hansel C."/>
            <person name="Singer S."/>
            <person name="Hutchinson M.I."/>
            <person name="de Vries R.P."/>
            <person name="Natvig D.O."/>
            <person name="Powell A.J."/>
            <person name="Tsang A."/>
            <person name="Grigoriev I.V."/>
        </authorList>
    </citation>
    <scope>NUCLEOTIDE SEQUENCE [LARGE SCALE GENOMIC DNA]</scope>
    <source>
        <strain evidence="2 3">CBS 620.91</strain>
    </source>
</reference>
<feature type="compositionally biased region" description="Basic and acidic residues" evidence="1">
    <location>
        <begin position="189"/>
        <end position="208"/>
    </location>
</feature>
<comment type="caution">
    <text evidence="2">The sequence shown here is derived from an EMBL/GenBank/DDBJ whole genome shotgun (WGS) entry which is preliminary data.</text>
</comment>
<feature type="compositionally biased region" description="Low complexity" evidence="1">
    <location>
        <begin position="16"/>
        <end position="39"/>
    </location>
</feature>
<sequence length="240" mass="26323">MDPETTDPNLLLLSLNLSDLEPDEAAAPTTTTSTSASVTIEHQPTRAERTALSEEAFQKLKRTYRPKVENGDLYKSIPLPLHSNNTHDSSSSSSSSLPNPLSKPEAQALLHAVEELYFFKRYETAVEFLRGVLGPESDEGDLHNGPRDDDTAEGPRAGEVERDRGGSRSSSSRDDGPQHDTLNGSGTQERQDDKESVNGKREKGSNIDAETGRLLRYYLQRCLARSREGSGLAGREVTCH</sequence>
<name>A0ABR3VGL4_HUMIN</name>
<feature type="compositionally biased region" description="Basic and acidic residues" evidence="1">
    <location>
        <begin position="140"/>
        <end position="149"/>
    </location>
</feature>
<feature type="region of interest" description="Disordered" evidence="1">
    <location>
        <begin position="16"/>
        <end position="102"/>
    </location>
</feature>
<feature type="compositionally biased region" description="Basic and acidic residues" evidence="1">
    <location>
        <begin position="156"/>
        <end position="178"/>
    </location>
</feature>
<organism evidence="2 3">
    <name type="scientific">Humicola insolens</name>
    <name type="common">Soft-rot fungus</name>
    <dbReference type="NCBI Taxonomy" id="85995"/>
    <lineage>
        <taxon>Eukaryota</taxon>
        <taxon>Fungi</taxon>
        <taxon>Dikarya</taxon>
        <taxon>Ascomycota</taxon>
        <taxon>Pezizomycotina</taxon>
        <taxon>Sordariomycetes</taxon>
        <taxon>Sordariomycetidae</taxon>
        <taxon>Sordariales</taxon>
        <taxon>Chaetomiaceae</taxon>
        <taxon>Mycothermus</taxon>
    </lineage>
</organism>
<protein>
    <recommendedName>
        <fullName evidence="4">LisH domain-containing protein</fullName>
    </recommendedName>
</protein>
<evidence type="ECO:0000313" key="2">
    <source>
        <dbReference type="EMBL" id="KAL1840957.1"/>
    </source>
</evidence>
<accession>A0ABR3VGL4</accession>
<dbReference type="EMBL" id="JAZGSY010000092">
    <property type="protein sequence ID" value="KAL1840957.1"/>
    <property type="molecule type" value="Genomic_DNA"/>
</dbReference>
<keyword evidence="3" id="KW-1185">Reference proteome</keyword>
<proteinExistence type="predicted"/>
<feature type="compositionally biased region" description="Basic and acidic residues" evidence="1">
    <location>
        <begin position="43"/>
        <end position="58"/>
    </location>
</feature>
<dbReference type="Proteomes" id="UP001583172">
    <property type="component" value="Unassembled WGS sequence"/>
</dbReference>
<evidence type="ECO:0000313" key="3">
    <source>
        <dbReference type="Proteomes" id="UP001583172"/>
    </source>
</evidence>
<evidence type="ECO:0008006" key="4">
    <source>
        <dbReference type="Google" id="ProtNLM"/>
    </source>
</evidence>